<dbReference type="SUPFAM" id="SSF47384">
    <property type="entry name" value="Homodimeric domain of signal transducing histidine kinase"/>
    <property type="match status" value="1"/>
</dbReference>
<dbReference type="SUPFAM" id="SSF55874">
    <property type="entry name" value="ATPase domain of HSP90 chaperone/DNA topoisomerase II/histidine kinase"/>
    <property type="match status" value="1"/>
</dbReference>
<dbReference type="SUPFAM" id="SSF63829">
    <property type="entry name" value="Calcium-dependent phosphotriesterase"/>
    <property type="match status" value="2"/>
</dbReference>
<dbReference type="CDD" id="cd00082">
    <property type="entry name" value="HisKA"/>
    <property type="match status" value="1"/>
</dbReference>
<dbReference type="PROSITE" id="PS50109">
    <property type="entry name" value="HIS_KIN"/>
    <property type="match status" value="1"/>
</dbReference>
<dbReference type="GO" id="GO:0005524">
    <property type="term" value="F:ATP binding"/>
    <property type="evidence" value="ECO:0007669"/>
    <property type="project" value="UniProtKB-KW"/>
</dbReference>
<dbReference type="Gene3D" id="2.130.10.10">
    <property type="entry name" value="YVTN repeat-like/Quinoprotein amine dehydrogenase"/>
    <property type="match status" value="2"/>
</dbReference>
<dbReference type="Proteomes" id="UP001243717">
    <property type="component" value="Unassembled WGS sequence"/>
</dbReference>
<dbReference type="InterPro" id="IPR005467">
    <property type="entry name" value="His_kinase_dom"/>
</dbReference>
<protein>
    <recommendedName>
        <fullName evidence="2">histidine kinase</fullName>
        <ecNumber evidence="2">2.7.13.3</ecNumber>
    </recommendedName>
</protein>
<evidence type="ECO:0000313" key="6">
    <source>
        <dbReference type="EMBL" id="MDQ8195036.1"/>
    </source>
</evidence>
<dbReference type="InterPro" id="IPR004358">
    <property type="entry name" value="Sig_transdc_His_kin-like_C"/>
</dbReference>
<dbReference type="InterPro" id="IPR036097">
    <property type="entry name" value="HisK_dim/P_sf"/>
</dbReference>
<keyword evidence="4" id="KW-1133">Transmembrane helix</keyword>
<evidence type="ECO:0000313" key="7">
    <source>
        <dbReference type="Proteomes" id="UP001243717"/>
    </source>
</evidence>
<dbReference type="PRINTS" id="PR00344">
    <property type="entry name" value="BCTRLSENSOR"/>
</dbReference>
<dbReference type="SMART" id="SM00388">
    <property type="entry name" value="HisKA"/>
    <property type="match status" value="1"/>
</dbReference>
<keyword evidence="7" id="KW-1185">Reference proteome</keyword>
<dbReference type="InterPro" id="IPR003661">
    <property type="entry name" value="HisK_dim/P_dom"/>
</dbReference>
<evidence type="ECO:0000256" key="2">
    <source>
        <dbReference type="ARBA" id="ARBA00012438"/>
    </source>
</evidence>
<evidence type="ECO:0000256" key="4">
    <source>
        <dbReference type="SAM" id="Phobius"/>
    </source>
</evidence>
<keyword evidence="4" id="KW-0812">Transmembrane</keyword>
<keyword evidence="3" id="KW-0597">Phosphoprotein</keyword>
<dbReference type="Pfam" id="PF00512">
    <property type="entry name" value="HisKA"/>
    <property type="match status" value="1"/>
</dbReference>
<organism evidence="6 7">
    <name type="scientific">Thalassobacterium sedimentorum</name>
    <dbReference type="NCBI Taxonomy" id="3041258"/>
    <lineage>
        <taxon>Bacteria</taxon>
        <taxon>Pseudomonadati</taxon>
        <taxon>Verrucomicrobiota</taxon>
        <taxon>Opitutia</taxon>
        <taxon>Puniceicoccales</taxon>
        <taxon>Coraliomargaritaceae</taxon>
        <taxon>Thalassobacterium</taxon>
    </lineage>
</organism>
<dbReference type="Pfam" id="PF07495">
    <property type="entry name" value="Y_Y_Y"/>
    <property type="match status" value="1"/>
</dbReference>
<dbReference type="PANTHER" id="PTHR43547">
    <property type="entry name" value="TWO-COMPONENT HISTIDINE KINASE"/>
    <property type="match status" value="1"/>
</dbReference>
<proteinExistence type="predicted"/>
<dbReference type="CDD" id="cd16922">
    <property type="entry name" value="HATPase_EvgS-ArcB-TorS-like"/>
    <property type="match status" value="1"/>
</dbReference>
<name>A0ABU1AMP6_9BACT</name>
<dbReference type="InterPro" id="IPR013783">
    <property type="entry name" value="Ig-like_fold"/>
</dbReference>
<comment type="catalytic activity">
    <reaction evidence="1">
        <text>ATP + protein L-histidine = ADP + protein N-phospho-L-histidine.</text>
        <dbReference type="EC" id="2.7.13.3"/>
    </reaction>
</comment>
<dbReference type="PANTHER" id="PTHR43547:SF2">
    <property type="entry name" value="HYBRID SIGNAL TRANSDUCTION HISTIDINE KINASE C"/>
    <property type="match status" value="1"/>
</dbReference>
<dbReference type="Gene3D" id="3.30.565.10">
    <property type="entry name" value="Histidine kinase-like ATPase, C-terminal domain"/>
    <property type="match status" value="1"/>
</dbReference>
<evidence type="ECO:0000256" key="1">
    <source>
        <dbReference type="ARBA" id="ARBA00000085"/>
    </source>
</evidence>
<gene>
    <name evidence="6" type="ORF">QEH59_11410</name>
</gene>
<dbReference type="InterPro" id="IPR015943">
    <property type="entry name" value="WD40/YVTN_repeat-like_dom_sf"/>
</dbReference>
<dbReference type="Gene3D" id="2.60.40.10">
    <property type="entry name" value="Immunoglobulins"/>
    <property type="match status" value="1"/>
</dbReference>
<evidence type="ECO:0000259" key="5">
    <source>
        <dbReference type="PROSITE" id="PS50109"/>
    </source>
</evidence>
<dbReference type="InterPro" id="IPR003594">
    <property type="entry name" value="HATPase_dom"/>
</dbReference>
<evidence type="ECO:0000256" key="3">
    <source>
        <dbReference type="ARBA" id="ARBA00022553"/>
    </source>
</evidence>
<keyword evidence="6" id="KW-0547">Nucleotide-binding</keyword>
<dbReference type="SMART" id="SM00387">
    <property type="entry name" value="HATPase_c"/>
    <property type="match status" value="1"/>
</dbReference>
<feature type="transmembrane region" description="Helical" evidence="4">
    <location>
        <begin position="734"/>
        <end position="751"/>
    </location>
</feature>
<dbReference type="InterPro" id="IPR011123">
    <property type="entry name" value="Y_Y_Y"/>
</dbReference>
<keyword evidence="4" id="KW-0472">Membrane</keyword>
<feature type="domain" description="Histidine kinase" evidence="5">
    <location>
        <begin position="804"/>
        <end position="1025"/>
    </location>
</feature>
<dbReference type="EC" id="2.7.13.3" evidence="2"/>
<dbReference type="Pfam" id="PF02518">
    <property type="entry name" value="HATPase_c"/>
    <property type="match status" value="1"/>
</dbReference>
<accession>A0ABU1AMP6</accession>
<dbReference type="EMBL" id="JARXIC010000017">
    <property type="protein sequence ID" value="MDQ8195036.1"/>
    <property type="molecule type" value="Genomic_DNA"/>
</dbReference>
<reference evidence="6 7" key="1">
    <citation type="submission" date="2023-04" db="EMBL/GenBank/DDBJ databases">
        <title>A novel bacteria isolated from coastal sediment.</title>
        <authorList>
            <person name="Liu X.-J."/>
            <person name="Du Z.-J."/>
        </authorList>
    </citation>
    <scope>NUCLEOTIDE SEQUENCE [LARGE SCALE GENOMIC DNA]</scope>
    <source>
        <strain evidence="6 7">SDUM461004</strain>
    </source>
</reference>
<keyword evidence="6" id="KW-0067">ATP-binding</keyword>
<comment type="caution">
    <text evidence="6">The sequence shown here is derived from an EMBL/GenBank/DDBJ whole genome shotgun (WGS) entry which is preliminary data.</text>
</comment>
<dbReference type="Gene3D" id="1.10.287.130">
    <property type="match status" value="1"/>
</dbReference>
<sequence length="1157" mass="130505">MGMAITEAEVAAPPPLEDYLIKNLTTDEGLPMDQLNYIDVSQEGFLWIASFEGLIRYDGVDFENLNYHDYPPLRGGAFDLCVDDANILWAFDTNHRYLLRYAQGSFQHWKTDKLTEVVDYTLFKDWKGDVVLLADSEFYKIQDNQLKKQAIPGLKDISIHYAIFAEDGSLWIAGKSSQIHHLVQGQMTDFDPRDLGAKSGRIVVMETGNNGSIWAISAENDLLHYINDKWQLIQDPALQQAGLTRAMHSEGNGTLWIGTQNGMFRYSSGTVSKLPKSIHQDDDQVFSIAATADGSIAYSTFNNGLKLIQRRVFKTYTGMYGFKYGVVRCITPINNTHYLIGSSNGVSCIKQNERNVETVYPELNGIDVTDIEVISDNHIFFSTYGQGLYEYHDGEMRRYTQENGLSSDTLYQLESMPDGKLAIGSYNGLMFYDGDQFEWAIKNSELPSALILSLFQDNETLWLSMASGGIYAYKAGEVIPVSQGTQLESATVFHITKDTEGTLWGGFSGGIFRIKNGQVQTFQLPANFPYSNIFHVWRDRFESLWLTTNTGLYRVGLNDIISPQPTQEFRFQSYYKADGLPSNNITALSEVYTSQDTLWVPFSGGVVELDPMRLHNNHFTPTLLIDHVRVNGIEVSPHNLSNNITLEFAPDLRNLRIGYTAPLFQGGEDAIFRYRLKGFEEWQESSQREAVYSSLPPGHYTFEVTCLTDPNASELTTQRAHFSFEILPHFHQTLWFYSLIAGIFLLAAYLIHNLRIESTRRHNEQLESLVAQRTQELKHRSEELLMAKEHAESANRLKSEFTANISHEIRTPMNSIIGFTDILRAELKDPPHQDYLNIVYKSASMLMAMINDLLDLSKIEANKLKMHPEASNLVKECNETIQMLSPKWKQKGLILSFQSTPDFPQHLLIDVTRFRQVLLNLIGNAIKFTDHGTIDIELKSTRASKTHASISLQVRDSGIGIPPEMQTRIFNAFEQANRDYTRNGTGSGLGLAISQRLVEMMNGSISLASEEGRGSSFTIELPNLVICNKATAPNVAVQASETLTPEASTVLTKINSQWLQKVICPQRLGKQDYEFLIHTLQNQLMPALTKMDSEQLLAAIHAIQTINQTHSLDELDALCHLVSEYGERIDISGSRHLRNILAETIQQQTDALRARPS</sequence>
<dbReference type="InterPro" id="IPR036890">
    <property type="entry name" value="HATPase_C_sf"/>
</dbReference>